<dbReference type="Gene3D" id="1.10.357.50">
    <property type="match status" value="1"/>
</dbReference>
<evidence type="ECO:0000313" key="4">
    <source>
        <dbReference type="EMBL" id="KAJ8486675.1"/>
    </source>
</evidence>
<gene>
    <name evidence="4" type="ORF">OPV22_019160</name>
</gene>
<feature type="domain" description="MHD2" evidence="3">
    <location>
        <begin position="773"/>
        <end position="883"/>
    </location>
</feature>
<dbReference type="Proteomes" id="UP001222027">
    <property type="component" value="Unassembled WGS sequence"/>
</dbReference>
<dbReference type="InterPro" id="IPR014772">
    <property type="entry name" value="Munc13_dom-2"/>
</dbReference>
<keyword evidence="5" id="KW-1185">Reference proteome</keyword>
<dbReference type="InterPro" id="IPR014770">
    <property type="entry name" value="Munc13_1"/>
</dbReference>
<evidence type="ECO:0008006" key="6">
    <source>
        <dbReference type="Google" id="ProtNLM"/>
    </source>
</evidence>
<evidence type="ECO:0000259" key="2">
    <source>
        <dbReference type="PROSITE" id="PS51258"/>
    </source>
</evidence>
<accession>A0AAV8R3L3</accession>
<evidence type="ECO:0000259" key="3">
    <source>
        <dbReference type="PROSITE" id="PS51259"/>
    </source>
</evidence>
<sequence>MTVATDLPSPFGQLGVFLSDAELRQTAYEILVAACRANGGKPLTYIPQSDRTVDRSLPPSLTSAATSKMKKAFGIRSPTKKGSLGPESISVKSSTKKPASVGELMRVQMGISEQLDARIRRGLLRIAAGNLGKRMESMILPLEFLQQFKASDFADQQEYKDWQARNLKVLEAGLLLHPLLPLDKSDAASQTLHQIMHGPSDRPIETGKNSESMQILRSAVTSLAYRLLDGIGSDACHWADGFPLNLHLYQMLLEACFNNGSEEGSTIDEVDEVLELIKKTWAILGINQMFHNLCFTWTLFLRFVTTGEVEVDLLIAADTQLTEVASDAKATQDLTYSKILSSTLSYMMDWTEKKLFAYYDMFNSSNIELMETVVSFGVTAAKILVEDFSTEYHRKRREETDVARSRIDAYIRSSLRAAFAQKMKQTASSKQSSEDLSAPLLSILAEEIEDLASKEKELFSPILKKWHPLAAGVAVTTLHSCYGTELKQFLSGVKELTPDVLQVLGAADKLEKDLLDIVVEDSVDSDDGGKSLIREMPPYEAESAIADLVRVWIKSRLDRLEEWLNRTLQQEVWNPRANKENCSPSSVEILRMVDETLDDYFDLPIPMHAVLLPDLQKGLDRSLQHYASEAQSGCGARNDFMPALPELTRCTVSSKLRKKKDKAHNSTKRRSQVGLTIADCSLGLSQFCVRINSLYHIRKMLENLEKKIKSCLRNLESAQADDVSNGTQSSFELSLAACQEGILQLCETTAYKMIFYDLDHVLWNSLYVGEAASSRIDPFLKELDLILEVVSNTVHMRVRHQLITELMKASFDGLLLVLLAGGPSRGFSCQDSQIIEEDFKSLRELYLADRDGLPEELFDKAATEMNKVLPLFRTDTETLVEKFKHMIAETYDPAAKSKYPIPPNPGNWCPKEPSTILHVLCHRNDVAATKFLKRTYNFPKKL</sequence>
<proteinExistence type="predicted"/>
<dbReference type="EMBL" id="JAQQAF010000005">
    <property type="protein sequence ID" value="KAJ8486675.1"/>
    <property type="molecule type" value="Genomic_DNA"/>
</dbReference>
<evidence type="ECO:0000313" key="5">
    <source>
        <dbReference type="Proteomes" id="UP001222027"/>
    </source>
</evidence>
<dbReference type="PROSITE" id="PS51259">
    <property type="entry name" value="MHD2"/>
    <property type="match status" value="1"/>
</dbReference>
<reference evidence="4 5" key="1">
    <citation type="submission" date="2022-12" db="EMBL/GenBank/DDBJ databases">
        <title>Chromosome-scale assembly of the Ensete ventricosum genome.</title>
        <authorList>
            <person name="Dussert Y."/>
            <person name="Stocks J."/>
            <person name="Wendawek A."/>
            <person name="Woldeyes F."/>
            <person name="Nichols R.A."/>
            <person name="Borrell J.S."/>
        </authorList>
    </citation>
    <scope>NUCLEOTIDE SEQUENCE [LARGE SCALE GENOMIC DNA]</scope>
    <source>
        <strain evidence="5">cv. Maze</strain>
        <tissue evidence="4">Seeds</tissue>
    </source>
</reference>
<evidence type="ECO:0000256" key="1">
    <source>
        <dbReference type="SAM" id="MobiDB-lite"/>
    </source>
</evidence>
<name>A0AAV8R3L3_ENSVE</name>
<comment type="caution">
    <text evidence="4">The sequence shown here is derived from an EMBL/GenBank/DDBJ whole genome shotgun (WGS) entry which is preliminary data.</text>
</comment>
<dbReference type="AlphaFoldDB" id="A0AAV8R3L3"/>
<protein>
    <recommendedName>
        <fullName evidence="6">MHD1 domain-containing protein</fullName>
    </recommendedName>
</protein>
<dbReference type="PANTHER" id="PTHR31280">
    <property type="entry name" value="PROTEIN UNC-13 HOMOLOG"/>
    <property type="match status" value="1"/>
</dbReference>
<dbReference type="InterPro" id="IPR057984">
    <property type="entry name" value="PATROL1_C"/>
</dbReference>
<dbReference type="Pfam" id="PF25761">
    <property type="entry name" value="TPR_PATROL1"/>
    <property type="match status" value="1"/>
</dbReference>
<feature type="region of interest" description="Disordered" evidence="1">
    <location>
        <begin position="76"/>
        <end position="95"/>
    </location>
</feature>
<feature type="domain" description="MHD1" evidence="2">
    <location>
        <begin position="501"/>
        <end position="644"/>
    </location>
</feature>
<dbReference type="PANTHER" id="PTHR31280:SF4">
    <property type="entry name" value="ELONGATION FACTOR TS (DUF810)"/>
    <property type="match status" value="1"/>
</dbReference>
<dbReference type="InterPro" id="IPR008528">
    <property type="entry name" value="unc-13_homologue"/>
</dbReference>
<organism evidence="4 5">
    <name type="scientific">Ensete ventricosum</name>
    <name type="common">Abyssinian banana</name>
    <name type="synonym">Musa ensete</name>
    <dbReference type="NCBI Taxonomy" id="4639"/>
    <lineage>
        <taxon>Eukaryota</taxon>
        <taxon>Viridiplantae</taxon>
        <taxon>Streptophyta</taxon>
        <taxon>Embryophyta</taxon>
        <taxon>Tracheophyta</taxon>
        <taxon>Spermatophyta</taxon>
        <taxon>Magnoliopsida</taxon>
        <taxon>Liliopsida</taxon>
        <taxon>Zingiberales</taxon>
        <taxon>Musaceae</taxon>
        <taxon>Ensete</taxon>
    </lineage>
</organism>
<dbReference type="PROSITE" id="PS51258">
    <property type="entry name" value="MHD1"/>
    <property type="match status" value="1"/>
</dbReference>